<organism evidence="1 2">
    <name type="scientific">Treponema bryantii</name>
    <dbReference type="NCBI Taxonomy" id="163"/>
    <lineage>
        <taxon>Bacteria</taxon>
        <taxon>Pseudomonadati</taxon>
        <taxon>Spirochaetota</taxon>
        <taxon>Spirochaetia</taxon>
        <taxon>Spirochaetales</taxon>
        <taxon>Treponemataceae</taxon>
        <taxon>Treponema</taxon>
    </lineage>
</organism>
<dbReference type="AlphaFoldDB" id="A0A1I3JSR1"/>
<reference evidence="2" key="1">
    <citation type="submission" date="2016-10" db="EMBL/GenBank/DDBJ databases">
        <authorList>
            <person name="Varghese N."/>
            <person name="Submissions S."/>
        </authorList>
    </citation>
    <scope>NUCLEOTIDE SEQUENCE [LARGE SCALE GENOMIC DNA]</scope>
    <source>
        <strain evidence="2">XBD1002</strain>
    </source>
</reference>
<dbReference type="RefSeq" id="WP_074931059.1">
    <property type="nucleotide sequence ID" value="NZ_FORI01000003.1"/>
</dbReference>
<protein>
    <recommendedName>
        <fullName evidence="3">DUF2442 domain-containing protein</fullName>
    </recommendedName>
</protein>
<keyword evidence="2" id="KW-1185">Reference proteome</keyword>
<evidence type="ECO:0000313" key="1">
    <source>
        <dbReference type="EMBL" id="SFI63287.1"/>
    </source>
</evidence>
<accession>A0A1I3JSR1</accession>
<name>A0A1I3JSR1_9SPIR</name>
<dbReference type="SUPFAM" id="SSF143880">
    <property type="entry name" value="NE0471 N-terminal domain-like"/>
    <property type="match status" value="1"/>
</dbReference>
<dbReference type="InterPro" id="IPR018841">
    <property type="entry name" value="DUF2442"/>
</dbReference>
<proteinExistence type="predicted"/>
<sequence length="80" mass="9510">MFKWAVTAVQPNPDFTLLITFAKGKKRLFDCKTIFNRKYAERLKDIDFFMKAKADHQTVMWTEDLDISPEFLYENSVKVK</sequence>
<dbReference type="Gene3D" id="3.30.2020.10">
    <property type="entry name" value="NE0471-like N-terminal domain"/>
    <property type="match status" value="1"/>
</dbReference>
<evidence type="ECO:0008006" key="3">
    <source>
        <dbReference type="Google" id="ProtNLM"/>
    </source>
</evidence>
<gene>
    <name evidence="1" type="ORF">SAMN04487775_103220</name>
</gene>
<evidence type="ECO:0000313" key="2">
    <source>
        <dbReference type="Proteomes" id="UP000182737"/>
    </source>
</evidence>
<dbReference type="InterPro" id="IPR036782">
    <property type="entry name" value="NE0471-like_N"/>
</dbReference>
<dbReference type="Proteomes" id="UP000182737">
    <property type="component" value="Unassembled WGS sequence"/>
</dbReference>
<dbReference type="Pfam" id="PF10387">
    <property type="entry name" value="DUF2442"/>
    <property type="match status" value="1"/>
</dbReference>
<dbReference type="OrthoDB" id="9803723at2"/>
<dbReference type="EMBL" id="FORI01000003">
    <property type="protein sequence ID" value="SFI63287.1"/>
    <property type="molecule type" value="Genomic_DNA"/>
</dbReference>